<keyword evidence="3" id="KW-1185">Reference proteome</keyword>
<name>G0J129_CYCMS</name>
<gene>
    <name evidence="2" type="ordered locus">Cycma_2031</name>
</gene>
<accession>G0J129</accession>
<dbReference type="KEGG" id="cmr:Cycma_2031"/>
<dbReference type="HOGENOM" id="CLU_086503_4_0_10"/>
<protein>
    <submittedName>
        <fullName evidence="2">GCN5-related N-acetyltransferase</fullName>
    </submittedName>
</protein>
<dbReference type="SUPFAM" id="SSF55729">
    <property type="entry name" value="Acyl-CoA N-acyltransferases (Nat)"/>
    <property type="match status" value="1"/>
</dbReference>
<dbReference type="PANTHER" id="PTHR43233">
    <property type="entry name" value="FAMILY N-ACETYLTRANSFERASE, PUTATIVE (AFU_ORTHOLOGUE AFUA_6G03350)-RELATED"/>
    <property type="match status" value="1"/>
</dbReference>
<dbReference type="Proteomes" id="UP000001635">
    <property type="component" value="Chromosome"/>
</dbReference>
<dbReference type="Gene3D" id="3.40.630.30">
    <property type="match status" value="1"/>
</dbReference>
<dbReference type="PANTHER" id="PTHR43233:SF1">
    <property type="entry name" value="FAMILY N-ACETYLTRANSFERASE, PUTATIVE (AFU_ORTHOLOGUE AFUA_6G03350)-RELATED"/>
    <property type="match status" value="1"/>
</dbReference>
<dbReference type="PROSITE" id="PS51186">
    <property type="entry name" value="GNAT"/>
    <property type="match status" value="1"/>
</dbReference>
<dbReference type="OrthoDB" id="9775804at2"/>
<proteinExistence type="predicted"/>
<dbReference type="InterPro" id="IPR053144">
    <property type="entry name" value="Acetyltransferase_Butenolide"/>
</dbReference>
<dbReference type="EMBL" id="CP002955">
    <property type="protein sequence ID" value="AEL25778.1"/>
    <property type="molecule type" value="Genomic_DNA"/>
</dbReference>
<reference evidence="3" key="1">
    <citation type="submission" date="2011-07" db="EMBL/GenBank/DDBJ databases">
        <title>The complete genome of Cyclobacterium marinum DSM 745.</title>
        <authorList>
            <person name="Lucas S."/>
            <person name="Han J."/>
            <person name="Lapidus A."/>
            <person name="Bruce D."/>
            <person name="Goodwin L."/>
            <person name="Pitluck S."/>
            <person name="Peters L."/>
            <person name="Kyrpides N."/>
            <person name="Mavromatis K."/>
            <person name="Ivanova N."/>
            <person name="Ovchinnikova G."/>
            <person name="Chertkov O."/>
            <person name="Detter J.C."/>
            <person name="Tapia R."/>
            <person name="Han C."/>
            <person name="Land M."/>
            <person name="Hauser L."/>
            <person name="Markowitz V."/>
            <person name="Cheng J.-F."/>
            <person name="Hugenholtz P."/>
            <person name="Woyke T."/>
            <person name="Wu D."/>
            <person name="Tindall B."/>
            <person name="Schuetze A."/>
            <person name="Brambilla E."/>
            <person name="Klenk H.-P."/>
            <person name="Eisen J.A."/>
        </authorList>
    </citation>
    <scope>NUCLEOTIDE SEQUENCE [LARGE SCALE GENOMIC DNA]</scope>
    <source>
        <strain evidence="3">ATCC 25205 / DSM 745 / LMG 13164 / NCIMB 1802</strain>
    </source>
</reference>
<dbReference type="Pfam" id="PF13673">
    <property type="entry name" value="Acetyltransf_10"/>
    <property type="match status" value="1"/>
</dbReference>
<dbReference type="eggNOG" id="COG3153">
    <property type="taxonomic scope" value="Bacteria"/>
</dbReference>
<sequence length="138" mass="15440">MLSSIAYQAEPQLKASDFQKLLISSTLGERRPVGDLKRLEKMLLHADLILTARKDGELIGIARSISDESYCTYLSDLAVHIDFQKQGIGKKLVKLTKEAFPLANLILLSAPKAVDYYPKIGMKKHPHCFLSVPKDPIY</sequence>
<dbReference type="RefSeq" id="WP_014020073.1">
    <property type="nucleotide sequence ID" value="NC_015914.1"/>
</dbReference>
<organism evidence="2 3">
    <name type="scientific">Cyclobacterium marinum (strain ATCC 25205 / DSM 745 / LMG 13164 / NCIMB 1802)</name>
    <name type="common">Flectobacillus marinus</name>
    <dbReference type="NCBI Taxonomy" id="880070"/>
    <lineage>
        <taxon>Bacteria</taxon>
        <taxon>Pseudomonadati</taxon>
        <taxon>Bacteroidota</taxon>
        <taxon>Cytophagia</taxon>
        <taxon>Cytophagales</taxon>
        <taxon>Cyclobacteriaceae</taxon>
        <taxon>Cyclobacterium</taxon>
    </lineage>
</organism>
<evidence type="ECO:0000259" key="1">
    <source>
        <dbReference type="PROSITE" id="PS51186"/>
    </source>
</evidence>
<evidence type="ECO:0000313" key="2">
    <source>
        <dbReference type="EMBL" id="AEL25778.1"/>
    </source>
</evidence>
<dbReference type="InterPro" id="IPR016181">
    <property type="entry name" value="Acyl_CoA_acyltransferase"/>
</dbReference>
<dbReference type="GO" id="GO:0016747">
    <property type="term" value="F:acyltransferase activity, transferring groups other than amino-acyl groups"/>
    <property type="evidence" value="ECO:0007669"/>
    <property type="project" value="InterPro"/>
</dbReference>
<dbReference type="AlphaFoldDB" id="G0J129"/>
<keyword evidence="2" id="KW-0808">Transferase</keyword>
<dbReference type="CDD" id="cd04301">
    <property type="entry name" value="NAT_SF"/>
    <property type="match status" value="1"/>
</dbReference>
<evidence type="ECO:0000313" key="3">
    <source>
        <dbReference type="Proteomes" id="UP000001635"/>
    </source>
</evidence>
<feature type="domain" description="N-acetyltransferase" evidence="1">
    <location>
        <begin position="1"/>
        <end position="138"/>
    </location>
</feature>
<dbReference type="InterPro" id="IPR000182">
    <property type="entry name" value="GNAT_dom"/>
</dbReference>